<dbReference type="GeneID" id="66115156"/>
<evidence type="ECO:0000313" key="1">
    <source>
        <dbReference type="EMBL" id="KAG7192383.1"/>
    </source>
</evidence>
<dbReference type="RefSeq" id="XP_043047933.1">
    <property type="nucleotide sequence ID" value="XM_043192565.1"/>
</dbReference>
<proteinExistence type="predicted"/>
<dbReference type="OrthoDB" id="550575at2759"/>
<organism evidence="1 2">
    <name type="scientific">Scheffersomyces spartinae</name>
    <dbReference type="NCBI Taxonomy" id="45513"/>
    <lineage>
        <taxon>Eukaryota</taxon>
        <taxon>Fungi</taxon>
        <taxon>Dikarya</taxon>
        <taxon>Ascomycota</taxon>
        <taxon>Saccharomycotina</taxon>
        <taxon>Pichiomycetes</taxon>
        <taxon>Debaryomycetaceae</taxon>
        <taxon>Scheffersomyces</taxon>
    </lineage>
</organism>
<evidence type="ECO:0000313" key="2">
    <source>
        <dbReference type="Proteomes" id="UP000790833"/>
    </source>
</evidence>
<dbReference type="Proteomes" id="UP000790833">
    <property type="component" value="Unassembled WGS sequence"/>
</dbReference>
<dbReference type="EMBL" id="JAHMUF010000018">
    <property type="protein sequence ID" value="KAG7192383.1"/>
    <property type="molecule type" value="Genomic_DNA"/>
</dbReference>
<name>A0A9P7V6P7_9ASCO</name>
<protein>
    <submittedName>
        <fullName evidence="1">Uncharacterized protein</fullName>
    </submittedName>
</protein>
<dbReference type="AlphaFoldDB" id="A0A9P7V6P7"/>
<sequence>METEKWKMLRTDYGIEEKQKENDDLISAFDKALLHLQQQHEFQKQLAQYEFGDQVSINNMIQAYGVGTDSLSILRKAVDSLQAQLNYNLYRRGRHDISKLSLCVNLLLVNHFTLGLEAVLFDDNEFDIDSDKDLERTYFYLGLFDRASYKLIPLRAKMLTLIGNRISAYIRSYSSQLIDVQIYANEIIFSRDKNYSVFLNAMVRIVLDTLFSGNPFHDDDHDHHGDAIDPTAEDYSILRVYGKQARGHYQVVYAILAKCLKENVFNKYKITITKTNTSQYIPVNVRKYVLEIGNHAFLHALLEDTTSGWIVVKKRDTVGTLPLSAYLPYTGEKAIEEWYDGRESYTDYYTDDRDFFYENSGIIPNLMNINTDVFRLIQGVVEASRDDGIGGYFEPESLCALYFDPLLSVLNSGRIKPRYKTACEILCKSLEADKRKLNWSQAIGIKDKSNGIRPVGQIVGSTYNWTVGVVMGDRGNRGQYLNLYTTTGEMEVVIENSESILGIEYLLQSEHEIFLHILEVGGIDELGFRYFDSFEVLNETTSLVPGKVEDIVNLDQLSIS</sequence>
<gene>
    <name evidence="1" type="ORF">KQ657_001782</name>
</gene>
<reference evidence="1" key="1">
    <citation type="submission" date="2021-03" db="EMBL/GenBank/DDBJ databases">
        <authorList>
            <person name="Palmer J.M."/>
        </authorList>
    </citation>
    <scope>NUCLEOTIDE SEQUENCE</scope>
    <source>
        <strain evidence="1">ARV_011</strain>
    </source>
</reference>
<comment type="caution">
    <text evidence="1">The sequence shown here is derived from an EMBL/GenBank/DDBJ whole genome shotgun (WGS) entry which is preliminary data.</text>
</comment>
<keyword evidence="2" id="KW-1185">Reference proteome</keyword>
<accession>A0A9P7V6P7</accession>